<accession>A0AAV4SN51</accession>
<gene>
    <name evidence="1" type="ORF">CEXT_162871</name>
</gene>
<name>A0AAV4SN51_CAEEX</name>
<proteinExistence type="predicted"/>
<comment type="caution">
    <text evidence="1">The sequence shown here is derived from an EMBL/GenBank/DDBJ whole genome shotgun (WGS) entry which is preliminary data.</text>
</comment>
<evidence type="ECO:0000313" key="2">
    <source>
        <dbReference type="Proteomes" id="UP001054945"/>
    </source>
</evidence>
<dbReference type="Proteomes" id="UP001054945">
    <property type="component" value="Unassembled WGS sequence"/>
</dbReference>
<organism evidence="1 2">
    <name type="scientific">Caerostris extrusa</name>
    <name type="common">Bark spider</name>
    <name type="synonym">Caerostris bankana</name>
    <dbReference type="NCBI Taxonomy" id="172846"/>
    <lineage>
        <taxon>Eukaryota</taxon>
        <taxon>Metazoa</taxon>
        <taxon>Ecdysozoa</taxon>
        <taxon>Arthropoda</taxon>
        <taxon>Chelicerata</taxon>
        <taxon>Arachnida</taxon>
        <taxon>Araneae</taxon>
        <taxon>Araneomorphae</taxon>
        <taxon>Entelegynae</taxon>
        <taxon>Araneoidea</taxon>
        <taxon>Araneidae</taxon>
        <taxon>Caerostris</taxon>
    </lineage>
</organism>
<dbReference type="EMBL" id="BPLR01009685">
    <property type="protein sequence ID" value="GIY33767.1"/>
    <property type="molecule type" value="Genomic_DNA"/>
</dbReference>
<keyword evidence="2" id="KW-1185">Reference proteome</keyword>
<evidence type="ECO:0000313" key="1">
    <source>
        <dbReference type="EMBL" id="GIY33767.1"/>
    </source>
</evidence>
<protein>
    <submittedName>
        <fullName evidence="1">Uncharacterized protein</fullName>
    </submittedName>
</protein>
<dbReference type="AlphaFoldDB" id="A0AAV4SN51"/>
<sequence>MDAYTIPSLNTFFEYLPRFIYYSDTFKSRQGNRNVFEQSNKRQAIDNWSFLLPPFTTKEGRLQTKGPVACDWSRLSGAPILSNVFLLMQIMKANARRKAVSPRYDVD</sequence>
<reference evidence="1 2" key="1">
    <citation type="submission" date="2021-06" db="EMBL/GenBank/DDBJ databases">
        <title>Caerostris extrusa draft genome.</title>
        <authorList>
            <person name="Kono N."/>
            <person name="Arakawa K."/>
        </authorList>
    </citation>
    <scope>NUCLEOTIDE SEQUENCE [LARGE SCALE GENOMIC DNA]</scope>
</reference>